<reference evidence="2 3" key="2">
    <citation type="journal article" date="2022" name="Mar. Drugs">
        <title>Bioassay-Guided Fractionation Leads to the Detection of Cholic Acid Generated by the Rare Thalassomonas sp.</title>
        <authorList>
            <person name="Pheiffer F."/>
            <person name="Schneider Y.K."/>
            <person name="Hansen E.H."/>
            <person name="Andersen J.H."/>
            <person name="Isaksson J."/>
            <person name="Busche T."/>
            <person name="R C."/>
            <person name="Kalinowski J."/>
            <person name="Zyl L.V."/>
            <person name="Trindade M."/>
        </authorList>
    </citation>
    <scope>NUCLEOTIDE SEQUENCE [LARGE SCALE GENOMIC DNA]</scope>
    <source>
        <strain evidence="2 3">XOM25</strain>
    </source>
</reference>
<dbReference type="InterPro" id="IPR025979">
    <property type="entry name" value="ChrR-like_cupin_dom"/>
</dbReference>
<gene>
    <name evidence="2" type="ORF">SG34_033790</name>
</gene>
<keyword evidence="3" id="KW-1185">Reference proteome</keyword>
<dbReference type="KEGG" id="tvd:SG34_033790"/>
<dbReference type="Proteomes" id="UP000032352">
    <property type="component" value="Chromosome pTvir"/>
</dbReference>
<evidence type="ECO:0000259" key="1">
    <source>
        <dbReference type="Pfam" id="PF12973"/>
    </source>
</evidence>
<feature type="domain" description="ChrR-like cupin" evidence="1">
    <location>
        <begin position="40"/>
        <end position="139"/>
    </location>
</feature>
<dbReference type="Pfam" id="PF12973">
    <property type="entry name" value="Cupin_7"/>
    <property type="match status" value="1"/>
</dbReference>
<dbReference type="AlphaFoldDB" id="A0AAF0CDJ2"/>
<dbReference type="SUPFAM" id="SSF51182">
    <property type="entry name" value="RmlC-like cupins"/>
    <property type="match status" value="2"/>
</dbReference>
<proteinExistence type="predicted"/>
<dbReference type="CDD" id="cd20303">
    <property type="entry name" value="cupin_ChrR_1"/>
    <property type="match status" value="1"/>
</dbReference>
<organism evidence="2 3">
    <name type="scientific">Thalassomonas viridans</name>
    <dbReference type="NCBI Taxonomy" id="137584"/>
    <lineage>
        <taxon>Bacteria</taxon>
        <taxon>Pseudomonadati</taxon>
        <taxon>Pseudomonadota</taxon>
        <taxon>Gammaproteobacteria</taxon>
        <taxon>Alteromonadales</taxon>
        <taxon>Colwelliaceae</taxon>
        <taxon>Thalassomonas</taxon>
    </lineage>
</organism>
<accession>A0AAF0CDJ2</accession>
<dbReference type="EMBL" id="CP059734">
    <property type="protein sequence ID" value="WDE08866.1"/>
    <property type="molecule type" value="Genomic_DNA"/>
</dbReference>
<dbReference type="RefSeq" id="WP_053047487.1">
    <property type="nucleotide sequence ID" value="NZ_CP059734.1"/>
</dbReference>
<evidence type="ECO:0000313" key="2">
    <source>
        <dbReference type="EMBL" id="WDE08866.1"/>
    </source>
</evidence>
<evidence type="ECO:0000313" key="3">
    <source>
        <dbReference type="Proteomes" id="UP000032352"/>
    </source>
</evidence>
<name>A0AAF0CDJ2_9GAMM</name>
<dbReference type="InterPro" id="IPR014710">
    <property type="entry name" value="RmlC-like_jellyroll"/>
</dbReference>
<reference evidence="2 3" key="1">
    <citation type="journal article" date="2015" name="Genome Announc.">
        <title>Draft Genome Sequences of Marine Isolates of Thalassomonas viridans and Thalassomonas actiniarum.</title>
        <authorList>
            <person name="Olonade I."/>
            <person name="van Zyl L.J."/>
            <person name="Trindade M."/>
        </authorList>
    </citation>
    <scope>NUCLEOTIDE SEQUENCE [LARGE SCALE GENOMIC DNA]</scope>
    <source>
        <strain evidence="2 3">XOM25</strain>
    </source>
</reference>
<dbReference type="InterPro" id="IPR011051">
    <property type="entry name" value="RmlC_Cupin_sf"/>
</dbReference>
<protein>
    <submittedName>
        <fullName evidence="2">Cupin domain-containing protein</fullName>
    </submittedName>
</protein>
<sequence length="246" mass="27692">MDNTTSYWQELYSKSQELALPQQACTELVLNHDLGLPAEVQTCNADWQPSPAKGVKRLLLERMGGEKATRATSIVSYAPGSYFEPHAHPKGEEFLVLSGTFSDEYGDYPAGTYVRNPPGTRHKPYSKDGCMIFVKLQQFRMTDNERVVIKLNEKRPDEAKLHYNLKTLFKDYERVEIVNVKENCTLPEAWMTLGAEILILAGSISDGNQVFTTGSWLRLPVNTPAKLTALKNATFYLKFGHLGDEL</sequence>
<dbReference type="Gene3D" id="2.60.120.10">
    <property type="entry name" value="Jelly Rolls"/>
    <property type="match status" value="1"/>
</dbReference>